<feature type="signal peptide" evidence="8">
    <location>
        <begin position="1"/>
        <end position="19"/>
    </location>
</feature>
<dbReference type="PROSITE" id="PS00572">
    <property type="entry name" value="GLYCOSYL_HYDROL_F1_1"/>
    <property type="match status" value="1"/>
</dbReference>
<comment type="similarity">
    <text evidence="1 6">Belongs to the glycosyl hydrolase 1 family.</text>
</comment>
<dbReference type="PANTHER" id="PTHR10353:SF36">
    <property type="entry name" value="LP05116P"/>
    <property type="match status" value="1"/>
</dbReference>
<accession>A0A914CC47</accession>
<evidence type="ECO:0000256" key="2">
    <source>
        <dbReference type="ARBA" id="ARBA00012744"/>
    </source>
</evidence>
<dbReference type="Pfam" id="PF00232">
    <property type="entry name" value="Glyco_hydro_1"/>
    <property type="match status" value="2"/>
</dbReference>
<feature type="active site" description="Nucleophile" evidence="5">
    <location>
        <position position="301"/>
    </location>
</feature>
<name>A0A914CC47_9BILA</name>
<evidence type="ECO:0000313" key="10">
    <source>
        <dbReference type="WBParaSite" id="ACRNAN_Path_805.g3048.t1"/>
    </source>
</evidence>
<sequence>MNFLTFVILVFIVAASTEGQSCQRYYIPKKFKFSVATAAFQIEGAAREDGKGPSMLDIFYHRVPGMVADNSSADISCDSYHKYKEDIQLLKYLGVTITHGDEPEGLIETGGWLNQDMPKYYGKYARLLFKTFGDRVKKWLTLNELLSVATFCYCGVTGQIGMALSTSWYEPASNSTEDIEAAKRAFDFSIGWLTDPMLKGDYPESMRTRIAERSLKDGYLKSRLPQFTEREKKKIKGSLDFIGVNFYSGMTIKNRVDFPYGMDQAEYDGAFEGAGGYGPQGLRKLINYLYNEYHVPIVITENGLGDGTGALNDTYRIDYLKNNIIPILQAIKDGSDVRSYTVWSLIDNFEWGSGYTVKFGLYHVDFKDPNRKRTPKASAAWYKKVIAQRYIEDC</sequence>
<dbReference type="InterPro" id="IPR017853">
    <property type="entry name" value="GH"/>
</dbReference>
<organism evidence="9 10">
    <name type="scientific">Acrobeloides nanus</name>
    <dbReference type="NCBI Taxonomy" id="290746"/>
    <lineage>
        <taxon>Eukaryota</taxon>
        <taxon>Metazoa</taxon>
        <taxon>Ecdysozoa</taxon>
        <taxon>Nematoda</taxon>
        <taxon>Chromadorea</taxon>
        <taxon>Rhabditida</taxon>
        <taxon>Tylenchina</taxon>
        <taxon>Cephalobomorpha</taxon>
        <taxon>Cephaloboidea</taxon>
        <taxon>Cephalobidae</taxon>
        <taxon>Acrobeloides</taxon>
    </lineage>
</organism>
<evidence type="ECO:0000313" key="9">
    <source>
        <dbReference type="Proteomes" id="UP000887540"/>
    </source>
</evidence>
<protein>
    <recommendedName>
        <fullName evidence="2">beta-glucosidase</fullName>
        <ecNumber evidence="2">3.2.1.21</ecNumber>
    </recommendedName>
</protein>
<dbReference type="Proteomes" id="UP000887540">
    <property type="component" value="Unplaced"/>
</dbReference>
<dbReference type="EC" id="3.2.1.21" evidence="2"/>
<evidence type="ECO:0000256" key="7">
    <source>
        <dbReference type="RuleBase" id="RU004468"/>
    </source>
</evidence>
<dbReference type="InterPro" id="IPR018120">
    <property type="entry name" value="Glyco_hydro_1_AS"/>
</dbReference>
<reference evidence="10" key="1">
    <citation type="submission" date="2022-11" db="UniProtKB">
        <authorList>
            <consortium name="WormBaseParasite"/>
        </authorList>
    </citation>
    <scope>IDENTIFICATION</scope>
</reference>
<dbReference type="PROSITE" id="PS00653">
    <property type="entry name" value="GLYCOSYL_HYDROL_F1_2"/>
    <property type="match status" value="1"/>
</dbReference>
<evidence type="ECO:0000256" key="5">
    <source>
        <dbReference type="PROSITE-ProRule" id="PRU10055"/>
    </source>
</evidence>
<keyword evidence="9" id="KW-1185">Reference proteome</keyword>
<dbReference type="PANTHER" id="PTHR10353">
    <property type="entry name" value="GLYCOSYL HYDROLASE"/>
    <property type="match status" value="1"/>
</dbReference>
<dbReference type="InterPro" id="IPR033132">
    <property type="entry name" value="GH_1_N_CS"/>
</dbReference>
<dbReference type="InterPro" id="IPR001360">
    <property type="entry name" value="Glyco_hydro_1"/>
</dbReference>
<evidence type="ECO:0000256" key="4">
    <source>
        <dbReference type="ARBA" id="ARBA00023295"/>
    </source>
</evidence>
<evidence type="ECO:0000256" key="8">
    <source>
        <dbReference type="SAM" id="SignalP"/>
    </source>
</evidence>
<keyword evidence="8" id="KW-0732">Signal</keyword>
<dbReference type="PRINTS" id="PR00131">
    <property type="entry name" value="GLHYDRLASE1"/>
</dbReference>
<evidence type="ECO:0000256" key="6">
    <source>
        <dbReference type="RuleBase" id="RU003690"/>
    </source>
</evidence>
<proteinExistence type="inferred from homology"/>
<feature type="chain" id="PRO_5038137585" description="beta-glucosidase" evidence="8">
    <location>
        <begin position="20"/>
        <end position="394"/>
    </location>
</feature>
<dbReference type="GO" id="GO:0005975">
    <property type="term" value="P:carbohydrate metabolic process"/>
    <property type="evidence" value="ECO:0007669"/>
    <property type="project" value="InterPro"/>
</dbReference>
<dbReference type="WBParaSite" id="ACRNAN_Path_805.g3048.t1">
    <property type="protein sequence ID" value="ACRNAN_Path_805.g3048.t1"/>
    <property type="gene ID" value="ACRNAN_Path_805.g3048"/>
</dbReference>
<keyword evidence="3 7" id="KW-0378">Hydrolase</keyword>
<evidence type="ECO:0000256" key="3">
    <source>
        <dbReference type="ARBA" id="ARBA00022801"/>
    </source>
</evidence>
<dbReference type="GO" id="GO:0008422">
    <property type="term" value="F:beta-glucosidase activity"/>
    <property type="evidence" value="ECO:0007669"/>
    <property type="project" value="TreeGrafter"/>
</dbReference>
<dbReference type="Gene3D" id="3.20.20.80">
    <property type="entry name" value="Glycosidases"/>
    <property type="match status" value="3"/>
</dbReference>
<dbReference type="AlphaFoldDB" id="A0A914CC47"/>
<evidence type="ECO:0000256" key="1">
    <source>
        <dbReference type="ARBA" id="ARBA00010838"/>
    </source>
</evidence>
<keyword evidence="4 7" id="KW-0326">Glycosidase</keyword>
<dbReference type="SUPFAM" id="SSF51445">
    <property type="entry name" value="(Trans)glycosidases"/>
    <property type="match status" value="1"/>
</dbReference>